<dbReference type="CDD" id="cd15831">
    <property type="entry name" value="BTAD"/>
    <property type="match status" value="1"/>
</dbReference>
<dbReference type="Pfam" id="PF00486">
    <property type="entry name" value="Trans_reg_C"/>
    <property type="match status" value="1"/>
</dbReference>
<dbReference type="InterPro" id="IPR051677">
    <property type="entry name" value="AfsR-DnrI-RedD_regulator"/>
</dbReference>
<evidence type="ECO:0000256" key="6">
    <source>
        <dbReference type="PROSITE-ProRule" id="PRU01091"/>
    </source>
</evidence>
<evidence type="ECO:0000256" key="1">
    <source>
        <dbReference type="ARBA" id="ARBA00005820"/>
    </source>
</evidence>
<gene>
    <name evidence="10" type="ORF">Vau01_103160</name>
</gene>
<dbReference type="InterPro" id="IPR036388">
    <property type="entry name" value="WH-like_DNA-bd_sf"/>
</dbReference>
<dbReference type="SMART" id="SM01043">
    <property type="entry name" value="BTAD"/>
    <property type="match status" value="1"/>
</dbReference>
<dbReference type="PANTHER" id="PTHR35807">
    <property type="entry name" value="TRANSCRIPTIONAL REGULATOR REDD-RELATED"/>
    <property type="match status" value="1"/>
</dbReference>
<evidence type="ECO:0000259" key="9">
    <source>
        <dbReference type="PROSITE" id="PS51755"/>
    </source>
</evidence>
<dbReference type="PROSITE" id="PS50943">
    <property type="entry name" value="HTH_CROC1"/>
    <property type="match status" value="1"/>
</dbReference>
<dbReference type="SUPFAM" id="SSF47413">
    <property type="entry name" value="lambda repressor-like DNA-binding domains"/>
    <property type="match status" value="1"/>
</dbReference>
<dbReference type="Gene3D" id="1.25.40.10">
    <property type="entry name" value="Tetratricopeptide repeat domain"/>
    <property type="match status" value="3"/>
</dbReference>
<feature type="compositionally biased region" description="Basic and acidic residues" evidence="7">
    <location>
        <begin position="341"/>
        <end position="357"/>
    </location>
</feature>
<comment type="similarity">
    <text evidence="1">Belongs to the AfsR/DnrI/RedD regulatory family.</text>
</comment>
<protein>
    <submittedName>
        <fullName evidence="10">SARP family transcriptional regulator</fullName>
    </submittedName>
</protein>
<keyword evidence="4" id="KW-0804">Transcription</keyword>
<dbReference type="InterPro" id="IPR011990">
    <property type="entry name" value="TPR-like_helical_dom_sf"/>
</dbReference>
<evidence type="ECO:0000256" key="7">
    <source>
        <dbReference type="SAM" id="MobiDB-lite"/>
    </source>
</evidence>
<dbReference type="PANTHER" id="PTHR35807:SF1">
    <property type="entry name" value="TRANSCRIPTIONAL REGULATOR REDD"/>
    <property type="match status" value="1"/>
</dbReference>
<dbReference type="AlphaFoldDB" id="A0A8J4E594"/>
<dbReference type="GO" id="GO:0000160">
    <property type="term" value="P:phosphorelay signal transduction system"/>
    <property type="evidence" value="ECO:0007669"/>
    <property type="project" value="InterPro"/>
</dbReference>
<feature type="domain" description="HTH cro/C1-type" evidence="8">
    <location>
        <begin position="14"/>
        <end position="65"/>
    </location>
</feature>
<keyword evidence="11" id="KW-1185">Reference proteome</keyword>
<dbReference type="InterPro" id="IPR010982">
    <property type="entry name" value="Lambda_DNA-bd_dom_sf"/>
</dbReference>
<accession>A0A8J4E594</accession>
<dbReference type="Gene3D" id="1.10.10.10">
    <property type="entry name" value="Winged helix-like DNA-binding domain superfamily/Winged helix DNA-binding domain"/>
    <property type="match status" value="1"/>
</dbReference>
<dbReference type="PROSITE" id="PS50005">
    <property type="entry name" value="TPR"/>
    <property type="match status" value="1"/>
</dbReference>
<dbReference type="GO" id="GO:0003677">
    <property type="term" value="F:DNA binding"/>
    <property type="evidence" value="ECO:0007669"/>
    <property type="project" value="UniProtKB-UniRule"/>
</dbReference>
<evidence type="ECO:0000256" key="4">
    <source>
        <dbReference type="ARBA" id="ARBA00023163"/>
    </source>
</evidence>
<sequence length="1190" mass="126567">MTPRTIGQLMLGFRLRAGITQRDLARAASVSVRTVRDIEQDRVARPRAPSVRRLAAALGLRDADRGRLLALLGGRTDGPALVSVGVLGPLAVVRDGEPVTVGAPKLRCLLALLAIQPGLVVTRDQLVDALWPAGPPKTSADLIQGYLASLRAVLDPDRPRDEAGRLVRSGAGYILRLAGDELDLLRFDDLVARAGSGGGPEAAFDRLGEALDVWRGPVLADLDAGLRQLPPAVAIAGRRLAATLRFADLATALGRHEAAVSRLRAVVGDEPWHEGLHARLMLALARSGQQAAALAQFADLRARLVDEFGVEPGPEIAAAHLRVLRQDLGDPHRSASGGRAGDSRAGDSRAGGEDTSRAEPAAVRPAQLPADVAAFTGRAAQLRHLDTLVRDRPPARATAMVISAIAGTAGVGKTSLAVHWAHRVRGHFPDGQLYINLHGHDSGSRPPLRPVDALARVLPALGVPAEQIPVDVEAAAGVYRSLLADRRMLVLLDNARDADQVRPLLPGSPGCLVLVTSRDRMTGLVAHEGIDRLTLDVLTPEEAAALMVRLLGRRRVHAEPAAAVALAEACARLPLALRVAMANLLNHPRVGIAEYLTRLQGDNRLAAFESDGDYRAAVRAAFEVSYRTLPPAARRLFRLLSLVPGPEVSPAAAAALLPAPSGDAEALLDRLAAAHLLAEHTPGRFAFHDLLRSYAGERARAEDGAEELARAADRLFGFYLRAVDAAARRLNPEKLRLPVPAGPSAISFDDHRDALAWLDGERPNLVAAVIQAAARGPRPAAWLLGDALRGYFQIRLHAVDWLTVADAGATAALAEGDARARAAAEINLADANLLRSTYETAIGHYHHALAYSREGGWVQAEAAVLGNLGNAYLRSGQLVKALDAHRRALAINRRSGWVAGQAANLGNLGIEHAELGHLAVAADHNLRALDLYRKIGSRSGEAHTLANLGETHHWLGRLDDALGWLTRALALHRELGDEGNAGDTLRALAEVHRDAGRLDLALDLARTALDAVRDTGYRRPEVDACNALGATHLDLGDVDRAADFHHRARDLARETGNRFSEARALIGLAAVHRRRAAPEATAVAEEAVALTRSAGFLVLEGRALTALAAVDLDAGRPEAARRHADRAREIQVATGDRLGLADSYAVLGGAAAAPDRARAHLRRARDLYAEVGAPGRHIVRIPDSTGRVDR</sequence>
<dbReference type="Gene3D" id="3.40.50.300">
    <property type="entry name" value="P-loop containing nucleotide triphosphate hydrolases"/>
    <property type="match status" value="1"/>
</dbReference>
<dbReference type="CDD" id="cd00093">
    <property type="entry name" value="HTH_XRE"/>
    <property type="match status" value="1"/>
</dbReference>
<dbReference type="InterPro" id="IPR001867">
    <property type="entry name" value="OmpR/PhoB-type_DNA-bd"/>
</dbReference>
<evidence type="ECO:0000313" key="11">
    <source>
        <dbReference type="Proteomes" id="UP000612585"/>
    </source>
</evidence>
<dbReference type="Pfam" id="PF03704">
    <property type="entry name" value="BTAD"/>
    <property type="match status" value="1"/>
</dbReference>
<reference evidence="10" key="1">
    <citation type="submission" date="2021-01" db="EMBL/GenBank/DDBJ databases">
        <title>Whole genome shotgun sequence of Virgisporangium aurantiacum NBRC 16421.</title>
        <authorList>
            <person name="Komaki H."/>
            <person name="Tamura T."/>
        </authorList>
    </citation>
    <scope>NUCLEOTIDE SEQUENCE</scope>
    <source>
        <strain evidence="10">NBRC 16421</strain>
    </source>
</reference>
<feature type="repeat" description="TPR" evidence="5">
    <location>
        <begin position="862"/>
        <end position="895"/>
    </location>
</feature>
<dbReference type="InterPro" id="IPR016032">
    <property type="entry name" value="Sig_transdc_resp-reg_C-effctor"/>
</dbReference>
<proteinExistence type="inferred from homology"/>
<feature type="region of interest" description="Disordered" evidence="7">
    <location>
        <begin position="329"/>
        <end position="365"/>
    </location>
</feature>
<dbReference type="Pfam" id="PF13424">
    <property type="entry name" value="TPR_12"/>
    <property type="match status" value="2"/>
</dbReference>
<evidence type="ECO:0000313" key="10">
    <source>
        <dbReference type="EMBL" id="GIJ62800.1"/>
    </source>
</evidence>
<evidence type="ECO:0000256" key="2">
    <source>
        <dbReference type="ARBA" id="ARBA00023015"/>
    </source>
</evidence>
<keyword evidence="3 6" id="KW-0238">DNA-binding</keyword>
<name>A0A8J4E594_9ACTN</name>
<dbReference type="Pfam" id="PF13560">
    <property type="entry name" value="HTH_31"/>
    <property type="match status" value="1"/>
</dbReference>
<dbReference type="SMART" id="SM00028">
    <property type="entry name" value="TPR"/>
    <property type="match status" value="6"/>
</dbReference>
<dbReference type="SUPFAM" id="SSF52540">
    <property type="entry name" value="P-loop containing nucleoside triphosphate hydrolases"/>
    <property type="match status" value="1"/>
</dbReference>
<dbReference type="Pfam" id="PF13176">
    <property type="entry name" value="TPR_7"/>
    <property type="match status" value="1"/>
</dbReference>
<dbReference type="SUPFAM" id="SSF46894">
    <property type="entry name" value="C-terminal effector domain of the bipartite response regulators"/>
    <property type="match status" value="1"/>
</dbReference>
<dbReference type="GO" id="GO:0043531">
    <property type="term" value="F:ADP binding"/>
    <property type="evidence" value="ECO:0007669"/>
    <property type="project" value="InterPro"/>
</dbReference>
<dbReference type="SUPFAM" id="SSF48452">
    <property type="entry name" value="TPR-like"/>
    <property type="match status" value="3"/>
</dbReference>
<dbReference type="RefSeq" id="WP_204008684.1">
    <property type="nucleotide sequence ID" value="NZ_BOPG01000083.1"/>
</dbReference>
<dbReference type="Gene3D" id="1.10.260.40">
    <property type="entry name" value="lambda repressor-like DNA-binding domains"/>
    <property type="match status" value="1"/>
</dbReference>
<dbReference type="InterPro" id="IPR005158">
    <property type="entry name" value="BTAD"/>
</dbReference>
<dbReference type="InterPro" id="IPR019734">
    <property type="entry name" value="TPR_rpt"/>
</dbReference>
<dbReference type="InterPro" id="IPR001387">
    <property type="entry name" value="Cro/C1-type_HTH"/>
</dbReference>
<comment type="caution">
    <text evidence="10">The sequence shown here is derived from an EMBL/GenBank/DDBJ whole genome shotgun (WGS) entry which is preliminary data.</text>
</comment>
<dbReference type="PROSITE" id="PS51755">
    <property type="entry name" value="OMPR_PHOB"/>
    <property type="match status" value="1"/>
</dbReference>
<dbReference type="SMART" id="SM00530">
    <property type="entry name" value="HTH_XRE"/>
    <property type="match status" value="1"/>
</dbReference>
<keyword evidence="5" id="KW-0802">TPR repeat</keyword>
<dbReference type="EMBL" id="BOPG01000083">
    <property type="protein sequence ID" value="GIJ62800.1"/>
    <property type="molecule type" value="Genomic_DNA"/>
</dbReference>
<evidence type="ECO:0000256" key="3">
    <source>
        <dbReference type="ARBA" id="ARBA00023125"/>
    </source>
</evidence>
<organism evidence="10 11">
    <name type="scientific">Virgisporangium aurantiacum</name>
    <dbReference type="NCBI Taxonomy" id="175570"/>
    <lineage>
        <taxon>Bacteria</taxon>
        <taxon>Bacillati</taxon>
        <taxon>Actinomycetota</taxon>
        <taxon>Actinomycetes</taxon>
        <taxon>Micromonosporales</taxon>
        <taxon>Micromonosporaceae</taxon>
        <taxon>Virgisporangium</taxon>
    </lineage>
</organism>
<dbReference type="PRINTS" id="PR00364">
    <property type="entry name" value="DISEASERSIST"/>
</dbReference>
<keyword evidence="2" id="KW-0805">Transcription regulation</keyword>
<dbReference type="Proteomes" id="UP000612585">
    <property type="component" value="Unassembled WGS sequence"/>
</dbReference>
<dbReference type="SMART" id="SM00862">
    <property type="entry name" value="Trans_reg_C"/>
    <property type="match status" value="1"/>
</dbReference>
<dbReference type="GO" id="GO:0006355">
    <property type="term" value="P:regulation of DNA-templated transcription"/>
    <property type="evidence" value="ECO:0007669"/>
    <property type="project" value="InterPro"/>
</dbReference>
<dbReference type="Pfam" id="PF00931">
    <property type="entry name" value="NB-ARC"/>
    <property type="match status" value="1"/>
</dbReference>
<evidence type="ECO:0000256" key="5">
    <source>
        <dbReference type="PROSITE-ProRule" id="PRU00339"/>
    </source>
</evidence>
<dbReference type="InterPro" id="IPR027417">
    <property type="entry name" value="P-loop_NTPase"/>
</dbReference>
<feature type="DNA-binding region" description="OmpR/PhoB-type" evidence="6">
    <location>
        <begin position="72"/>
        <end position="177"/>
    </location>
</feature>
<dbReference type="InterPro" id="IPR002182">
    <property type="entry name" value="NB-ARC"/>
</dbReference>
<evidence type="ECO:0000259" key="8">
    <source>
        <dbReference type="PROSITE" id="PS50943"/>
    </source>
</evidence>
<feature type="domain" description="OmpR/PhoB-type" evidence="9">
    <location>
        <begin position="72"/>
        <end position="177"/>
    </location>
</feature>